<feature type="compositionally biased region" description="Basic and acidic residues" evidence="1">
    <location>
        <begin position="612"/>
        <end position="624"/>
    </location>
</feature>
<name>A0A1B7TAJ8_9ASCO</name>
<evidence type="ECO:0000313" key="2">
    <source>
        <dbReference type="EMBL" id="OBA25761.1"/>
    </source>
</evidence>
<feature type="region of interest" description="Disordered" evidence="1">
    <location>
        <begin position="612"/>
        <end position="637"/>
    </location>
</feature>
<reference evidence="3" key="1">
    <citation type="journal article" date="2016" name="Proc. Natl. Acad. Sci. U.S.A.">
        <title>Comparative genomics of biotechnologically important yeasts.</title>
        <authorList>
            <person name="Riley R."/>
            <person name="Haridas S."/>
            <person name="Wolfe K.H."/>
            <person name="Lopes M.R."/>
            <person name="Hittinger C.T."/>
            <person name="Goeker M."/>
            <person name="Salamov A.A."/>
            <person name="Wisecaver J.H."/>
            <person name="Long T.M."/>
            <person name="Calvey C.H."/>
            <person name="Aerts A.L."/>
            <person name="Barry K.W."/>
            <person name="Choi C."/>
            <person name="Clum A."/>
            <person name="Coughlan A.Y."/>
            <person name="Deshpande S."/>
            <person name="Douglass A.P."/>
            <person name="Hanson S.J."/>
            <person name="Klenk H.-P."/>
            <person name="LaButti K.M."/>
            <person name="Lapidus A."/>
            <person name="Lindquist E.A."/>
            <person name="Lipzen A.M."/>
            <person name="Meier-Kolthoff J.P."/>
            <person name="Ohm R.A."/>
            <person name="Otillar R.P."/>
            <person name="Pangilinan J.L."/>
            <person name="Peng Y."/>
            <person name="Rokas A."/>
            <person name="Rosa C.A."/>
            <person name="Scheuner C."/>
            <person name="Sibirny A.A."/>
            <person name="Slot J.C."/>
            <person name="Stielow J.B."/>
            <person name="Sun H."/>
            <person name="Kurtzman C.P."/>
            <person name="Blackwell M."/>
            <person name="Grigoriev I.V."/>
            <person name="Jeffries T.W."/>
        </authorList>
    </citation>
    <scope>NUCLEOTIDE SEQUENCE [LARGE SCALE GENOMIC DNA]</scope>
    <source>
        <strain evidence="3">NRRL Y-1626</strain>
    </source>
</reference>
<proteinExistence type="predicted"/>
<dbReference type="InterPro" id="IPR003903">
    <property type="entry name" value="UIM_dom"/>
</dbReference>
<comment type="caution">
    <text evidence="2">The sequence shown here is derived from an EMBL/GenBank/DDBJ whole genome shotgun (WGS) entry which is preliminary data.</text>
</comment>
<evidence type="ECO:0000313" key="3">
    <source>
        <dbReference type="Proteomes" id="UP000092321"/>
    </source>
</evidence>
<sequence length="753" mass="87148">MSVTNIPSLNKSIISGLDTNGNELTYSILFNLPIEIWLLVLSKDLDEVDLKRFFKSIPLPKFESLLDIENQNENPVYNELWKLIFRNAYKTLEFPNISKTMKDFKLELNTRIKLSNSWKHSKCVIHKYNLAYNNFRQHMNIFRGFDDVYNENLSIYSVSDNLIFDYPKVVSYNEGNITRLNVSINNSSEGSFSSKASSFLNKRLRFTYIPCISPSNCSFYKLYNDEIVFGNKDGNLYLKHFKKKAYHNPVLEVFDTIEGAKTSAHSNGISCIEVFNKSSCFSQKDHKVNKNNSNISQYIVSVDFLGNLKIWFINNKHTNESYKKIFELPTVTMCKTTHIFLIESVYKIILLDEADNLTVLELTEVESNINNSSKELKLVTQFKVKLPLDNASNENLVTKKIHFVKYDYGGNNLILTTQKELLVIRFGILYKRLIKNDLINDYFLKYQFSSDESIQNINIDEETSKEEQSRDLLGKDGCFITIITEPKENPDHSNTYVFNIRSEENLKPQIVLKFYEKCYASCINKLLLMVYLKGMLILYNALSGEELKIIKISTPPQSKRDASNDFNMLKTSKDKIILYGVYNNDLQFLDYNIESVKRSIENGKLKNLSKRERTKIEQMEESQRKNHGKKKGGFVKTNSEGHIDTETVYEYYENKQQEIINKKHFENFDIDLNNIDGLHNEDLDNYGDDELIQLKIALSESLAFSTNSKSDATPLDTERTSGHDLFGNPIPAEEHMTEEEQLEMALALSLNEQ</sequence>
<dbReference type="AlphaFoldDB" id="A0A1B7TAJ8"/>
<dbReference type="PROSITE" id="PS50330">
    <property type="entry name" value="UIM"/>
    <property type="match status" value="1"/>
</dbReference>
<gene>
    <name evidence="2" type="ORF">HANVADRAFT_49767</name>
</gene>
<organism evidence="2 3">
    <name type="scientific">Hanseniaspora valbyensis NRRL Y-1626</name>
    <dbReference type="NCBI Taxonomy" id="766949"/>
    <lineage>
        <taxon>Eukaryota</taxon>
        <taxon>Fungi</taxon>
        <taxon>Dikarya</taxon>
        <taxon>Ascomycota</taxon>
        <taxon>Saccharomycotina</taxon>
        <taxon>Saccharomycetes</taxon>
        <taxon>Saccharomycodales</taxon>
        <taxon>Saccharomycodaceae</taxon>
        <taxon>Hanseniaspora</taxon>
    </lineage>
</organism>
<dbReference type="InterPro" id="IPR036322">
    <property type="entry name" value="WD40_repeat_dom_sf"/>
</dbReference>
<dbReference type="OrthoDB" id="2095648at2759"/>
<evidence type="ECO:0000256" key="1">
    <source>
        <dbReference type="SAM" id="MobiDB-lite"/>
    </source>
</evidence>
<dbReference type="Proteomes" id="UP000092321">
    <property type="component" value="Unassembled WGS sequence"/>
</dbReference>
<dbReference type="EMBL" id="LXPE01000047">
    <property type="protein sequence ID" value="OBA25761.1"/>
    <property type="molecule type" value="Genomic_DNA"/>
</dbReference>
<accession>A0A1B7TAJ8</accession>
<dbReference type="SUPFAM" id="SSF50978">
    <property type="entry name" value="WD40 repeat-like"/>
    <property type="match status" value="1"/>
</dbReference>
<keyword evidence="3" id="KW-1185">Reference proteome</keyword>
<protein>
    <submittedName>
        <fullName evidence="2">Uncharacterized protein</fullName>
    </submittedName>
</protein>